<accession>M5UF20</accession>
<dbReference type="Proteomes" id="UP000011885">
    <property type="component" value="Unassembled WGS sequence"/>
</dbReference>
<dbReference type="EMBL" id="ANOH01000273">
    <property type="protein sequence ID" value="EMI54588.1"/>
    <property type="molecule type" value="Genomic_DNA"/>
</dbReference>
<name>M5UF20_9BACT</name>
<proteinExistence type="predicted"/>
<reference evidence="1 2" key="1">
    <citation type="journal article" date="2013" name="Mar. Genomics">
        <title>Expression of sulfatases in Rhodopirellula baltica and the diversity of sulfatases in the genus Rhodopirellula.</title>
        <authorList>
            <person name="Wegner C.E."/>
            <person name="Richter-Heitmann T."/>
            <person name="Klindworth A."/>
            <person name="Klockow C."/>
            <person name="Richter M."/>
            <person name="Achstetter T."/>
            <person name="Glockner F.O."/>
            <person name="Harder J."/>
        </authorList>
    </citation>
    <scope>NUCLEOTIDE SEQUENCE [LARGE SCALE GENOMIC DNA]</scope>
    <source>
        <strain evidence="1 2">SM41</strain>
    </source>
</reference>
<sequence length="41" mass="4537">MDGKHPRVSYLTTLLMRGLENADSLITLFAHVFSVLANSDC</sequence>
<evidence type="ECO:0000313" key="2">
    <source>
        <dbReference type="Proteomes" id="UP000011885"/>
    </source>
</evidence>
<protein>
    <submittedName>
        <fullName evidence="1">Uncharacterized protein</fullName>
    </submittedName>
</protein>
<dbReference type="AlphaFoldDB" id="M5UF20"/>
<organism evidence="1 2">
    <name type="scientific">Rhodopirellula sallentina SM41</name>
    <dbReference type="NCBI Taxonomy" id="1263870"/>
    <lineage>
        <taxon>Bacteria</taxon>
        <taxon>Pseudomonadati</taxon>
        <taxon>Planctomycetota</taxon>
        <taxon>Planctomycetia</taxon>
        <taxon>Pirellulales</taxon>
        <taxon>Pirellulaceae</taxon>
        <taxon>Rhodopirellula</taxon>
    </lineage>
</organism>
<dbReference type="PATRIC" id="fig|1263870.3.peg.4186"/>
<keyword evidence="2" id="KW-1185">Reference proteome</keyword>
<evidence type="ECO:0000313" key="1">
    <source>
        <dbReference type="EMBL" id="EMI54588.1"/>
    </source>
</evidence>
<comment type="caution">
    <text evidence="1">The sequence shown here is derived from an EMBL/GenBank/DDBJ whole genome shotgun (WGS) entry which is preliminary data.</text>
</comment>
<gene>
    <name evidence="1" type="ORF">RSSM_03954</name>
</gene>